<keyword evidence="5" id="KW-1185">Reference proteome</keyword>
<evidence type="ECO:0000313" key="4">
    <source>
        <dbReference type="EMBL" id="PRX60777.1"/>
    </source>
</evidence>
<dbReference type="Gene3D" id="3.40.50.720">
    <property type="entry name" value="NAD(P)-binding Rossmann-like Domain"/>
    <property type="match status" value="1"/>
</dbReference>
<sequence length="323" mass="32413">MKAVAIQTFGGPEGLAVIDVPDPSPAAGQVVIATEAIGVGGVDALILSGALAGYGFQEGHIPGGEVVGTVTAVGEGVDASWRGRRVWAFTDGGGGYVEQAVAPASALVPLPADVSAADAVTLGSSGTVARFGLRHARFVPGESVLVRGAAGGIGIMAVQLAARDGAGVVAVTTSSAERGDRLRKLGATHVLDRSGEGDEGAPEAYDVIIDIVAGAGLPSFFAKLNPNGRMVALGAVAGFPPADFGMEVFAAFRRSLSFAVFSADSVSHDDRRAATAGLLAAAGRGELEAVVHEVLPLEQAALAHRKMNAGEVFGRLVLTPSTG</sequence>
<evidence type="ECO:0000259" key="3">
    <source>
        <dbReference type="SMART" id="SM00829"/>
    </source>
</evidence>
<accession>A0A2T0MRE6</accession>
<dbReference type="GO" id="GO:0070402">
    <property type="term" value="F:NADPH binding"/>
    <property type="evidence" value="ECO:0007669"/>
    <property type="project" value="TreeGrafter"/>
</dbReference>
<dbReference type="EMBL" id="PVNG01000016">
    <property type="protein sequence ID" value="PRX60777.1"/>
    <property type="molecule type" value="Genomic_DNA"/>
</dbReference>
<comment type="caution">
    <text evidence="4">The sequence shown here is derived from an EMBL/GenBank/DDBJ whole genome shotgun (WGS) entry which is preliminary data.</text>
</comment>
<dbReference type="Pfam" id="PF13602">
    <property type="entry name" value="ADH_zinc_N_2"/>
    <property type="match status" value="1"/>
</dbReference>
<feature type="domain" description="Enoyl reductase (ER)" evidence="3">
    <location>
        <begin position="10"/>
        <end position="318"/>
    </location>
</feature>
<proteinExistence type="predicted"/>
<evidence type="ECO:0000313" key="5">
    <source>
        <dbReference type="Proteomes" id="UP000238312"/>
    </source>
</evidence>
<dbReference type="PANTHER" id="PTHR48106:SF18">
    <property type="entry name" value="QUINONE OXIDOREDUCTASE PIG3"/>
    <property type="match status" value="1"/>
</dbReference>
<dbReference type="PANTHER" id="PTHR48106">
    <property type="entry name" value="QUINONE OXIDOREDUCTASE PIG3-RELATED"/>
    <property type="match status" value="1"/>
</dbReference>
<dbReference type="Pfam" id="PF08240">
    <property type="entry name" value="ADH_N"/>
    <property type="match status" value="1"/>
</dbReference>
<dbReference type="InterPro" id="IPR020843">
    <property type="entry name" value="ER"/>
</dbReference>
<keyword evidence="1" id="KW-0521">NADP</keyword>
<protein>
    <submittedName>
        <fullName evidence="4">NADPH:quinone reductase-like Zn-dependent oxidoreductase</fullName>
    </submittedName>
</protein>
<dbReference type="InterPro" id="IPR011032">
    <property type="entry name" value="GroES-like_sf"/>
</dbReference>
<dbReference type="InterPro" id="IPR013154">
    <property type="entry name" value="ADH-like_N"/>
</dbReference>
<keyword evidence="2" id="KW-0560">Oxidoreductase</keyword>
<dbReference type="AlphaFoldDB" id="A0A2T0MRE6"/>
<gene>
    <name evidence="4" type="ORF">B0I32_116168</name>
</gene>
<dbReference type="GO" id="GO:0016651">
    <property type="term" value="F:oxidoreductase activity, acting on NAD(P)H"/>
    <property type="evidence" value="ECO:0007669"/>
    <property type="project" value="TreeGrafter"/>
</dbReference>
<reference evidence="4 5" key="1">
    <citation type="submission" date="2018-03" db="EMBL/GenBank/DDBJ databases">
        <title>Genomic Encyclopedia of Type Strains, Phase III (KMG-III): the genomes of soil and plant-associated and newly described type strains.</title>
        <authorList>
            <person name="Whitman W."/>
        </authorList>
    </citation>
    <scope>NUCLEOTIDE SEQUENCE [LARGE SCALE GENOMIC DNA]</scope>
    <source>
        <strain evidence="4 5">CGMCC 4.7104</strain>
    </source>
</reference>
<dbReference type="SUPFAM" id="SSF50129">
    <property type="entry name" value="GroES-like"/>
    <property type="match status" value="1"/>
</dbReference>
<organism evidence="4 5">
    <name type="scientific">Nonomuraea fuscirosea</name>
    <dbReference type="NCBI Taxonomy" id="1291556"/>
    <lineage>
        <taxon>Bacteria</taxon>
        <taxon>Bacillati</taxon>
        <taxon>Actinomycetota</taxon>
        <taxon>Actinomycetes</taxon>
        <taxon>Streptosporangiales</taxon>
        <taxon>Streptosporangiaceae</taxon>
        <taxon>Nonomuraea</taxon>
    </lineage>
</organism>
<dbReference type="SMART" id="SM00829">
    <property type="entry name" value="PKS_ER"/>
    <property type="match status" value="1"/>
</dbReference>
<dbReference type="OrthoDB" id="4512359at2"/>
<dbReference type="Proteomes" id="UP000238312">
    <property type="component" value="Unassembled WGS sequence"/>
</dbReference>
<dbReference type="Gene3D" id="3.90.180.10">
    <property type="entry name" value="Medium-chain alcohol dehydrogenases, catalytic domain"/>
    <property type="match status" value="1"/>
</dbReference>
<dbReference type="InterPro" id="IPR036291">
    <property type="entry name" value="NAD(P)-bd_dom_sf"/>
</dbReference>
<dbReference type="SUPFAM" id="SSF51735">
    <property type="entry name" value="NAD(P)-binding Rossmann-fold domains"/>
    <property type="match status" value="1"/>
</dbReference>
<name>A0A2T0MRE6_9ACTN</name>
<evidence type="ECO:0000256" key="1">
    <source>
        <dbReference type="ARBA" id="ARBA00022857"/>
    </source>
</evidence>
<evidence type="ECO:0000256" key="2">
    <source>
        <dbReference type="ARBA" id="ARBA00023002"/>
    </source>
</evidence>